<dbReference type="OrthoDB" id="3820533at2"/>
<dbReference type="Gene3D" id="3.30.450.40">
    <property type="match status" value="1"/>
</dbReference>
<dbReference type="SUPFAM" id="SSF55781">
    <property type="entry name" value="GAF domain-like"/>
    <property type="match status" value="1"/>
</dbReference>
<reference evidence="6 7" key="1">
    <citation type="submission" date="2016-10" db="EMBL/GenBank/DDBJ databases">
        <authorList>
            <person name="de Groot N.N."/>
        </authorList>
    </citation>
    <scope>NUCLEOTIDE SEQUENCE [LARGE SCALE GENOMIC DNA]</scope>
    <source>
        <strain evidence="6 7">DSM 20117</strain>
    </source>
</reference>
<dbReference type="AlphaFoldDB" id="A0A1H0ZU36"/>
<dbReference type="InterPro" id="IPR029016">
    <property type="entry name" value="GAF-like_dom_sf"/>
</dbReference>
<dbReference type="SUPFAM" id="SSF52172">
    <property type="entry name" value="CheY-like"/>
    <property type="match status" value="1"/>
</dbReference>
<dbReference type="InterPro" id="IPR003018">
    <property type="entry name" value="GAF"/>
</dbReference>
<dbReference type="InterPro" id="IPR011006">
    <property type="entry name" value="CheY-like_superfamily"/>
</dbReference>
<dbReference type="Pfam" id="PF03861">
    <property type="entry name" value="ANTAR"/>
    <property type="match status" value="1"/>
</dbReference>
<evidence type="ECO:0000256" key="1">
    <source>
        <dbReference type="ARBA" id="ARBA00022679"/>
    </source>
</evidence>
<dbReference type="PROSITE" id="PS50921">
    <property type="entry name" value="ANTAR"/>
    <property type="match status" value="1"/>
</dbReference>
<feature type="domain" description="ANTAR" evidence="5">
    <location>
        <begin position="172"/>
        <end position="233"/>
    </location>
</feature>
<dbReference type="KEGG" id="acry:AC20117_14480"/>
<keyword evidence="2" id="KW-0418">Kinase</keyword>
<sequence length="248" mass="26902">MTDTPNSVSEAGILEYLQDLVLNSSDVEEFLDELARFSAVMLSVPGGTRYCGITLVRRKRAVTIASSDGNARILDELQNTFGDGPCLTAIREKEWVLVPDVGAERRWPEYMAVCADHNVGSILGIPFDLDGEGEAALNLYAGTADAFSVDTIDRIAEYVRTASKALNLSVRMAHLSDARDNLKAAMESRTTIDLAMGVIMGQNHCSQDAAFKILRNASSARNVKLREIAASIVATLNQGGKAETRFDE</sequence>
<keyword evidence="1" id="KW-0808">Transferase</keyword>
<accession>A0A1H0ZU36</accession>
<dbReference type="Pfam" id="PF13185">
    <property type="entry name" value="GAF_2"/>
    <property type="match status" value="1"/>
</dbReference>
<evidence type="ECO:0000256" key="3">
    <source>
        <dbReference type="ARBA" id="ARBA00023015"/>
    </source>
</evidence>
<dbReference type="RefSeq" id="WP_074699142.1">
    <property type="nucleotide sequence ID" value="NZ_CP018863.1"/>
</dbReference>
<dbReference type="GO" id="GO:0016301">
    <property type="term" value="F:kinase activity"/>
    <property type="evidence" value="ECO:0007669"/>
    <property type="project" value="UniProtKB-KW"/>
</dbReference>
<evidence type="ECO:0000259" key="5">
    <source>
        <dbReference type="PROSITE" id="PS50921"/>
    </source>
</evidence>
<dbReference type="GO" id="GO:0003723">
    <property type="term" value="F:RNA binding"/>
    <property type="evidence" value="ECO:0007669"/>
    <property type="project" value="InterPro"/>
</dbReference>
<evidence type="ECO:0000256" key="4">
    <source>
        <dbReference type="ARBA" id="ARBA00023163"/>
    </source>
</evidence>
<name>A0A1H0ZU36_9MICC</name>
<evidence type="ECO:0000256" key="2">
    <source>
        <dbReference type="ARBA" id="ARBA00022777"/>
    </source>
</evidence>
<dbReference type="InterPro" id="IPR012074">
    <property type="entry name" value="GAF_ANTAR"/>
</dbReference>
<keyword evidence="3" id="KW-0805">Transcription regulation</keyword>
<proteinExistence type="predicted"/>
<dbReference type="Gene3D" id="1.10.10.10">
    <property type="entry name" value="Winged helix-like DNA-binding domain superfamily/Winged helix DNA-binding domain"/>
    <property type="match status" value="1"/>
</dbReference>
<dbReference type="Proteomes" id="UP000181917">
    <property type="component" value="Unassembled WGS sequence"/>
</dbReference>
<keyword evidence="4" id="KW-0804">Transcription</keyword>
<dbReference type="STRING" id="37928.SAMN04489742_0565"/>
<dbReference type="InterPro" id="IPR005561">
    <property type="entry name" value="ANTAR"/>
</dbReference>
<dbReference type="SMART" id="SM01012">
    <property type="entry name" value="ANTAR"/>
    <property type="match status" value="1"/>
</dbReference>
<evidence type="ECO:0000313" key="7">
    <source>
        <dbReference type="Proteomes" id="UP000181917"/>
    </source>
</evidence>
<organism evidence="6 7">
    <name type="scientific">Crystallibacter crystallopoietes</name>
    <dbReference type="NCBI Taxonomy" id="37928"/>
    <lineage>
        <taxon>Bacteria</taxon>
        <taxon>Bacillati</taxon>
        <taxon>Actinomycetota</taxon>
        <taxon>Actinomycetes</taxon>
        <taxon>Micrococcales</taxon>
        <taxon>Micrococcaceae</taxon>
        <taxon>Crystallibacter</taxon>
    </lineage>
</organism>
<dbReference type="InterPro" id="IPR036388">
    <property type="entry name" value="WH-like_DNA-bd_sf"/>
</dbReference>
<protein>
    <submittedName>
        <fullName evidence="6">GAF domain-containing protein</fullName>
    </submittedName>
</protein>
<dbReference type="EMBL" id="FNKH01000002">
    <property type="protein sequence ID" value="SDQ30928.1"/>
    <property type="molecule type" value="Genomic_DNA"/>
</dbReference>
<dbReference type="PIRSF" id="PIRSF036625">
    <property type="entry name" value="GAF_ANTAR"/>
    <property type="match status" value="1"/>
</dbReference>
<gene>
    <name evidence="6" type="ORF">SAMN04489742_0565</name>
</gene>
<evidence type="ECO:0000313" key="6">
    <source>
        <dbReference type="EMBL" id="SDQ30928.1"/>
    </source>
</evidence>
<keyword evidence="7" id="KW-1185">Reference proteome</keyword>